<evidence type="ECO:0000313" key="3">
    <source>
        <dbReference type="EMBL" id="PLT31858.1"/>
    </source>
</evidence>
<name>A0A2N5MBY4_9BACI</name>
<dbReference type="SUPFAM" id="SSF81324">
    <property type="entry name" value="Voltage-gated potassium channels"/>
    <property type="match status" value="1"/>
</dbReference>
<feature type="domain" description="Potassium channel" evidence="2">
    <location>
        <begin position="79"/>
        <end position="125"/>
    </location>
</feature>
<dbReference type="Proteomes" id="UP000234748">
    <property type="component" value="Unassembled WGS sequence"/>
</dbReference>
<dbReference type="InterPro" id="IPR013099">
    <property type="entry name" value="K_chnl_dom"/>
</dbReference>
<dbReference type="Pfam" id="PF07885">
    <property type="entry name" value="Ion_trans_2"/>
    <property type="match status" value="1"/>
</dbReference>
<protein>
    <submittedName>
        <fullName evidence="3">Transporter</fullName>
    </submittedName>
</protein>
<evidence type="ECO:0000259" key="2">
    <source>
        <dbReference type="Pfam" id="PF07885"/>
    </source>
</evidence>
<keyword evidence="1" id="KW-0812">Transmembrane</keyword>
<gene>
    <name evidence="3" type="ORF">CUU66_00045</name>
</gene>
<dbReference type="Gene3D" id="1.10.287.70">
    <property type="match status" value="1"/>
</dbReference>
<evidence type="ECO:0000313" key="4">
    <source>
        <dbReference type="Proteomes" id="UP000234748"/>
    </source>
</evidence>
<dbReference type="RefSeq" id="WP_101639639.1">
    <property type="nucleotide sequence ID" value="NZ_PGUY01000001.1"/>
</dbReference>
<keyword evidence="1" id="KW-1133">Transmembrane helix</keyword>
<dbReference type="AlphaFoldDB" id="A0A2N5MBY4"/>
<dbReference type="OrthoDB" id="9813518at2"/>
<organism evidence="3 4">
    <name type="scientific">Peribacillus deserti</name>
    <dbReference type="NCBI Taxonomy" id="673318"/>
    <lineage>
        <taxon>Bacteria</taxon>
        <taxon>Bacillati</taxon>
        <taxon>Bacillota</taxon>
        <taxon>Bacilli</taxon>
        <taxon>Bacillales</taxon>
        <taxon>Bacillaceae</taxon>
        <taxon>Peribacillus</taxon>
    </lineage>
</organism>
<comment type="caution">
    <text evidence="3">The sequence shown here is derived from an EMBL/GenBank/DDBJ whole genome shotgun (WGS) entry which is preliminary data.</text>
</comment>
<accession>A0A2N5MBY4</accession>
<dbReference type="EMBL" id="PGUY01000001">
    <property type="protein sequence ID" value="PLT31858.1"/>
    <property type="molecule type" value="Genomic_DNA"/>
</dbReference>
<proteinExistence type="predicted"/>
<reference evidence="3 4" key="1">
    <citation type="submission" date="2017-11" db="EMBL/GenBank/DDBJ databases">
        <title>Comparitive Functional Genomics of Dry Heat Resistant strains isolated from the Viking Spacecraft.</title>
        <authorList>
            <person name="Seuylemezian A."/>
            <person name="Cooper K."/>
            <person name="Vaishampayan P."/>
        </authorList>
    </citation>
    <scope>NUCLEOTIDE SEQUENCE [LARGE SCALE GENOMIC DNA]</scope>
    <source>
        <strain evidence="3 4">V1-29</strain>
    </source>
</reference>
<sequence>MIYYFLIPVIFCMILSLKSLFSPLHMIDRHLTLRNFLWLALLYSTVTIGFGMIYLLLELENYTVLLEMGQHLQGTYFYKLQTAIYFSSITFFSVGYGDLSPVGIGRMIAAVQAFIGYTLPAAFVVRSVFYMEPPDKR</sequence>
<keyword evidence="1" id="KW-0472">Membrane</keyword>
<feature type="transmembrane region" description="Helical" evidence="1">
    <location>
        <begin position="76"/>
        <end position="96"/>
    </location>
</feature>
<feature type="transmembrane region" description="Helical" evidence="1">
    <location>
        <begin position="36"/>
        <end position="56"/>
    </location>
</feature>
<evidence type="ECO:0000256" key="1">
    <source>
        <dbReference type="SAM" id="Phobius"/>
    </source>
</evidence>
<feature type="transmembrane region" description="Helical" evidence="1">
    <location>
        <begin position="6"/>
        <end position="24"/>
    </location>
</feature>
<keyword evidence="4" id="KW-1185">Reference proteome</keyword>
<feature type="transmembrane region" description="Helical" evidence="1">
    <location>
        <begin position="108"/>
        <end position="129"/>
    </location>
</feature>